<dbReference type="RefSeq" id="WP_224077856.1">
    <property type="nucleotide sequence ID" value="NZ_CAJZAI010000001.1"/>
</dbReference>
<sequence>MKVLVRGLRPGVDAATLRTALKPYADVRTVELVCEGDPKHPWAWVDIAAGALTVWKLVARLDGRYIAGCHLRWYVPAYRGRKTTPAPAAA</sequence>
<evidence type="ECO:0000313" key="2">
    <source>
        <dbReference type="Proteomes" id="UP000727654"/>
    </source>
</evidence>
<gene>
    <name evidence="1" type="ORF">LMG23992_00123</name>
</gene>
<name>A0ABN7XZ71_9BURK</name>
<proteinExistence type="predicted"/>
<dbReference type="Proteomes" id="UP000727654">
    <property type="component" value="Unassembled WGS sequence"/>
</dbReference>
<protein>
    <recommendedName>
        <fullName evidence="3">RNA-binding protein</fullName>
    </recommendedName>
</protein>
<evidence type="ECO:0000313" key="1">
    <source>
        <dbReference type="EMBL" id="CAG9164977.1"/>
    </source>
</evidence>
<dbReference type="EMBL" id="CAJZAI010000001">
    <property type="protein sequence ID" value="CAG9164977.1"/>
    <property type="molecule type" value="Genomic_DNA"/>
</dbReference>
<accession>A0ABN7XZ71</accession>
<organism evidence="1 2">
    <name type="scientific">Cupriavidus laharis</name>
    <dbReference type="NCBI Taxonomy" id="151654"/>
    <lineage>
        <taxon>Bacteria</taxon>
        <taxon>Pseudomonadati</taxon>
        <taxon>Pseudomonadota</taxon>
        <taxon>Betaproteobacteria</taxon>
        <taxon>Burkholderiales</taxon>
        <taxon>Burkholderiaceae</taxon>
        <taxon>Cupriavidus</taxon>
    </lineage>
</organism>
<comment type="caution">
    <text evidence="1">The sequence shown here is derived from an EMBL/GenBank/DDBJ whole genome shotgun (WGS) entry which is preliminary data.</text>
</comment>
<reference evidence="1 2" key="1">
    <citation type="submission" date="2021-08" db="EMBL/GenBank/DDBJ databases">
        <authorList>
            <person name="Peeters C."/>
        </authorList>
    </citation>
    <scope>NUCLEOTIDE SEQUENCE [LARGE SCALE GENOMIC DNA]</scope>
    <source>
        <strain evidence="1 2">LMG 23992</strain>
    </source>
</reference>
<evidence type="ECO:0008006" key="3">
    <source>
        <dbReference type="Google" id="ProtNLM"/>
    </source>
</evidence>
<keyword evidence="2" id="KW-1185">Reference proteome</keyword>